<evidence type="ECO:0000256" key="4">
    <source>
        <dbReference type="SAM" id="SignalP"/>
    </source>
</evidence>
<feature type="signal peptide" evidence="4">
    <location>
        <begin position="1"/>
        <end position="22"/>
    </location>
</feature>
<evidence type="ECO:0000256" key="2">
    <source>
        <dbReference type="ARBA" id="ARBA00009387"/>
    </source>
</evidence>
<dbReference type="SUPFAM" id="SSF53955">
    <property type="entry name" value="Lysozyme-like"/>
    <property type="match status" value="1"/>
</dbReference>
<dbReference type="AlphaFoldDB" id="A0A7W9EFK5"/>
<accession>A0A7W9EFK5</accession>
<organism evidence="6 7">
    <name type="scientific">Sphingobium boeckii</name>
    <dbReference type="NCBI Taxonomy" id="1082345"/>
    <lineage>
        <taxon>Bacteria</taxon>
        <taxon>Pseudomonadati</taxon>
        <taxon>Pseudomonadota</taxon>
        <taxon>Alphaproteobacteria</taxon>
        <taxon>Sphingomonadales</taxon>
        <taxon>Sphingomonadaceae</taxon>
        <taxon>Sphingobium</taxon>
    </lineage>
</organism>
<dbReference type="SUPFAM" id="SSF48435">
    <property type="entry name" value="Bacterial muramidases"/>
    <property type="match status" value="1"/>
</dbReference>
<evidence type="ECO:0000313" key="7">
    <source>
        <dbReference type="Proteomes" id="UP000549617"/>
    </source>
</evidence>
<dbReference type="Gene3D" id="1.25.20.10">
    <property type="entry name" value="Bacterial muramidases"/>
    <property type="match status" value="1"/>
</dbReference>
<dbReference type="Proteomes" id="UP000549617">
    <property type="component" value="Unassembled WGS sequence"/>
</dbReference>
<evidence type="ECO:0000256" key="1">
    <source>
        <dbReference type="ARBA" id="ARBA00007734"/>
    </source>
</evidence>
<reference evidence="6 7" key="1">
    <citation type="submission" date="2020-08" db="EMBL/GenBank/DDBJ databases">
        <title>Genomic Encyclopedia of Type Strains, Phase IV (KMG-IV): sequencing the most valuable type-strain genomes for metagenomic binning, comparative biology and taxonomic classification.</title>
        <authorList>
            <person name="Goeker M."/>
        </authorList>
    </citation>
    <scope>NUCLEOTIDE SEQUENCE [LARGE SCALE GENOMIC DNA]</scope>
    <source>
        <strain evidence="6 7">DSM 25079</strain>
    </source>
</reference>
<dbReference type="InterPro" id="IPR023346">
    <property type="entry name" value="Lysozyme-like_dom_sf"/>
</dbReference>
<keyword evidence="6" id="KW-0378">Hydrolase</keyword>
<protein>
    <submittedName>
        <fullName evidence="6">Soluble lytic murein transglycosylase</fullName>
        <ecNumber evidence="6">3.2.1.-</ecNumber>
    </submittedName>
</protein>
<dbReference type="Pfam" id="PF01464">
    <property type="entry name" value="SLT"/>
    <property type="match status" value="1"/>
</dbReference>
<dbReference type="PANTHER" id="PTHR37423">
    <property type="entry name" value="SOLUBLE LYTIC MUREIN TRANSGLYCOSYLASE-RELATED"/>
    <property type="match status" value="1"/>
</dbReference>
<comment type="caution">
    <text evidence="6">The sequence shown here is derived from an EMBL/GenBank/DDBJ whole genome shotgun (WGS) entry which is preliminary data.</text>
</comment>
<keyword evidence="7" id="KW-1185">Reference proteome</keyword>
<sequence>MSSMLAKIIATGLLFSSSAALADTLNAQQKAYYRAQMSGLPASPTARTDPVGDALVQWNRLRRPGGYTFDSYANFLIRYPDWPGAEAMRRAAEKAINPAAYQPAQVLNYFDRLPALTTMGEVRYALALQAAGRRDEALASARRAWTGGTLTPDDEGRILALFAANLTERDHDKRMEKLLWDKAASSAVRQMPLTSQANRPLYAARLALQQKAVDAASKAAFLNAAQRNDPGYILDRANWLRLTGQSVAARALLAEPRTLTSPPQDANRWFEALLANAKAAVIDSQYGVAYDIASKVDDAYPAGVSVSDQSYAERDKYTDLVWLAGTVAMQNRNRPQDAIGMFDRYARGSRTAQTRAKGLYWAGRAALSAGQRDAANGYFTRAAAMPDQYYGQLASERLGLRLAAPVDGGKLEVTRSQRDAFEDRGIVKAAKLLGEMGDWKDQSLFLREIANTANTDLEHHFIHELAEDVKRPDLKVMIGRRARVAGFDAYVRDGFPEVKVPSGYGDNFTMIHAITRQESQFDRQAQSPVGARGLMQLMPGTAREQAGKLGIPYALESLTADTDYNIQLGSSYFDRMLRQFNGSYPMAVAAYNGGAGNVRKWIAANGDPRGEGGDMVGWIEKIPFAETRNYVQRVLENAVVYDLIHPERARSKSIAAPLSWYLGKKTPG</sequence>
<dbReference type="CDD" id="cd13401">
    <property type="entry name" value="Slt70-like"/>
    <property type="match status" value="1"/>
</dbReference>
<keyword evidence="6" id="KW-0326">Glycosidase</keyword>
<dbReference type="Gene3D" id="1.10.530.10">
    <property type="match status" value="1"/>
</dbReference>
<dbReference type="EC" id="3.2.1.-" evidence="6"/>
<keyword evidence="3 4" id="KW-0732">Signal</keyword>
<proteinExistence type="inferred from homology"/>
<evidence type="ECO:0000256" key="3">
    <source>
        <dbReference type="ARBA" id="ARBA00022729"/>
    </source>
</evidence>
<dbReference type="InterPro" id="IPR008258">
    <property type="entry name" value="Transglycosylase_SLT_dom_1"/>
</dbReference>
<evidence type="ECO:0000259" key="5">
    <source>
        <dbReference type="Pfam" id="PF01464"/>
    </source>
</evidence>
<dbReference type="PANTHER" id="PTHR37423:SF2">
    <property type="entry name" value="MEMBRANE-BOUND LYTIC MUREIN TRANSGLYCOSYLASE C"/>
    <property type="match status" value="1"/>
</dbReference>
<dbReference type="RefSeq" id="WP_184020732.1">
    <property type="nucleotide sequence ID" value="NZ_JACIJC010000005.1"/>
</dbReference>
<comment type="similarity">
    <text evidence="1">Belongs to the transglycosylase Slt family.</text>
</comment>
<feature type="domain" description="Transglycosylase SLT" evidence="5">
    <location>
        <begin position="504"/>
        <end position="607"/>
    </location>
</feature>
<comment type="similarity">
    <text evidence="2">Belongs to the virb1 family.</text>
</comment>
<dbReference type="GO" id="GO:0042597">
    <property type="term" value="C:periplasmic space"/>
    <property type="evidence" value="ECO:0007669"/>
    <property type="project" value="InterPro"/>
</dbReference>
<evidence type="ECO:0000313" key="6">
    <source>
        <dbReference type="EMBL" id="MBB5687347.1"/>
    </source>
</evidence>
<dbReference type="InterPro" id="IPR008939">
    <property type="entry name" value="Lytic_TGlycosylase_superhlx_U"/>
</dbReference>
<feature type="chain" id="PRO_5031266742" evidence="4">
    <location>
        <begin position="23"/>
        <end position="668"/>
    </location>
</feature>
<gene>
    <name evidence="6" type="ORF">FHS49_003375</name>
</gene>
<dbReference type="GO" id="GO:0004553">
    <property type="term" value="F:hydrolase activity, hydrolyzing O-glycosyl compounds"/>
    <property type="evidence" value="ECO:0007669"/>
    <property type="project" value="InterPro"/>
</dbReference>
<name>A0A7W9EFK5_9SPHN</name>
<dbReference type="EMBL" id="JACIJC010000005">
    <property type="protein sequence ID" value="MBB5687347.1"/>
    <property type="molecule type" value="Genomic_DNA"/>
</dbReference>